<evidence type="ECO:0000313" key="4">
    <source>
        <dbReference type="EMBL" id="QDO92615.1"/>
    </source>
</evidence>
<reference evidence="4 5" key="1">
    <citation type="submission" date="2019-07" db="EMBL/GenBank/DDBJ databases">
        <title>Genome sequencing for Formosa sp. PS13.</title>
        <authorList>
            <person name="Park S.-J."/>
        </authorList>
    </citation>
    <scope>NUCLEOTIDE SEQUENCE [LARGE SCALE GENOMIC DNA]</scope>
    <source>
        <strain evidence="4 5">PS13</strain>
    </source>
</reference>
<dbReference type="InterPro" id="IPR015915">
    <property type="entry name" value="Kelch-typ_b-propeller"/>
</dbReference>
<dbReference type="Pfam" id="PF13715">
    <property type="entry name" value="CarbopepD_reg_2"/>
    <property type="match status" value="1"/>
</dbReference>
<protein>
    <recommendedName>
        <fullName evidence="6">Galactose oxidase</fullName>
    </recommendedName>
</protein>
<evidence type="ECO:0000313" key="5">
    <source>
        <dbReference type="Proteomes" id="UP000319209"/>
    </source>
</evidence>
<name>A0A516GMB9_9FLAO</name>
<dbReference type="Proteomes" id="UP000319209">
    <property type="component" value="Chromosome"/>
</dbReference>
<dbReference type="SUPFAM" id="SSF49464">
    <property type="entry name" value="Carboxypeptidase regulatory domain-like"/>
    <property type="match status" value="1"/>
</dbReference>
<evidence type="ECO:0000256" key="1">
    <source>
        <dbReference type="ARBA" id="ARBA00022441"/>
    </source>
</evidence>
<keyword evidence="2" id="KW-0677">Repeat</keyword>
<dbReference type="AlphaFoldDB" id="A0A516GMB9"/>
<dbReference type="InterPro" id="IPR008969">
    <property type="entry name" value="CarboxyPept-like_regulatory"/>
</dbReference>
<dbReference type="Pfam" id="PF24681">
    <property type="entry name" value="Kelch_KLHDC2_KLHL20_DRC7"/>
    <property type="match status" value="1"/>
</dbReference>
<proteinExistence type="predicted"/>
<dbReference type="OrthoDB" id="996574at2"/>
<organism evidence="4 5">
    <name type="scientific">Formosa sediminum</name>
    <dbReference type="NCBI Taxonomy" id="2594004"/>
    <lineage>
        <taxon>Bacteria</taxon>
        <taxon>Pseudomonadati</taxon>
        <taxon>Bacteroidota</taxon>
        <taxon>Flavobacteriia</taxon>
        <taxon>Flavobacteriales</taxon>
        <taxon>Flavobacteriaceae</taxon>
        <taxon>Formosa</taxon>
    </lineage>
</organism>
<dbReference type="PANTHER" id="PTHR45632">
    <property type="entry name" value="LD33804P"/>
    <property type="match status" value="1"/>
</dbReference>
<dbReference type="SMART" id="SM00612">
    <property type="entry name" value="Kelch"/>
    <property type="match status" value="2"/>
</dbReference>
<feature type="signal peptide" evidence="3">
    <location>
        <begin position="1"/>
        <end position="25"/>
    </location>
</feature>
<dbReference type="InterPro" id="IPR006652">
    <property type="entry name" value="Kelch_1"/>
</dbReference>
<accession>A0A516GMB9</accession>
<dbReference type="KEGG" id="fop:FNB79_00995"/>
<evidence type="ECO:0008006" key="6">
    <source>
        <dbReference type="Google" id="ProtNLM"/>
    </source>
</evidence>
<keyword evidence="3" id="KW-0732">Signal</keyword>
<sequence>MYKILTLMKFAFFFLCVLSMHYITAQQLKGKVLDRDTNTPLEDVNIYFKSDTSTGTVSDEDGVFKLDIKNHDKTSDDIVFSVVGYTSLEYTIEEVKSRNYILFLNKKNEDLDEVLVVADYDLRPELIYKKMTPLTWGVHHFGAVLVADKIYVFGGDRTAIIESEKQAMEQALDMDEFFKMLKSKLVYEQYSDKLQVYDIAKDSIYFSDLELKKRAYHEAVAINNTVYVLGGKSLSRNKLKEYLQNDIEVVDLDYKQLKIDNTYPHQAINFAAVAYQDNVIVMGGSTSKSSNNKKTFSNKSYIYNTTSGYWYELAKMTSAKEVNAVLVNNNVYLIGGFNTKALATIEYYNIKTGNWHTVGEMFTAMENPALTHFNNVIYIFNDDTLLTYNTVTHVLNSYKTNLDVFNASLFYNNGKLFLVGGLTNYNYTISPASKIYQFDLRDLSRTQIIETKVLH</sequence>
<dbReference type="EMBL" id="CP041637">
    <property type="protein sequence ID" value="QDO92615.1"/>
    <property type="molecule type" value="Genomic_DNA"/>
</dbReference>
<evidence type="ECO:0000256" key="3">
    <source>
        <dbReference type="SAM" id="SignalP"/>
    </source>
</evidence>
<dbReference type="PANTHER" id="PTHR45632:SF3">
    <property type="entry name" value="KELCH-LIKE PROTEIN 32"/>
    <property type="match status" value="1"/>
</dbReference>
<gene>
    <name evidence="4" type="ORF">FNB79_00995</name>
</gene>
<feature type="chain" id="PRO_5022080141" description="Galactose oxidase" evidence="3">
    <location>
        <begin position="26"/>
        <end position="455"/>
    </location>
</feature>
<keyword evidence="5" id="KW-1185">Reference proteome</keyword>
<keyword evidence="1" id="KW-0880">Kelch repeat</keyword>
<dbReference type="Gene3D" id="2.120.10.80">
    <property type="entry name" value="Kelch-type beta propeller"/>
    <property type="match status" value="1"/>
</dbReference>
<evidence type="ECO:0000256" key="2">
    <source>
        <dbReference type="ARBA" id="ARBA00022737"/>
    </source>
</evidence>
<dbReference type="SUPFAM" id="SSF117281">
    <property type="entry name" value="Kelch motif"/>
    <property type="match status" value="1"/>
</dbReference>